<evidence type="ECO:0000313" key="1">
    <source>
        <dbReference type="EMBL" id="PSB14331.1"/>
    </source>
</evidence>
<dbReference type="RefSeq" id="WP_073075086.1">
    <property type="nucleotide sequence ID" value="NZ_MPPI01000059.1"/>
</dbReference>
<accession>A0A2T1D1M1</accession>
<dbReference type="OrthoDB" id="9758243at2"/>
<sequence length="95" mass="10640">MAIKSTCTKTATETEIRVEALRQKLGYPIKQRDPQGSDFWYLHPGVSEADAEETAPIAIGFFSELNGLTDEQEIQRLLSVATRNHKSSNPQSSRF</sequence>
<proteinExistence type="predicted"/>
<dbReference type="STRING" id="1920490.GCA_001895925_03161"/>
<dbReference type="AlphaFoldDB" id="A0A2T1D1M1"/>
<comment type="caution">
    <text evidence="1">The sequence shown here is derived from an EMBL/GenBank/DDBJ whole genome shotgun (WGS) entry which is preliminary data.</text>
</comment>
<reference evidence="1 2" key="1">
    <citation type="submission" date="2018-02" db="EMBL/GenBank/DDBJ databases">
        <authorList>
            <person name="Cohen D.B."/>
            <person name="Kent A.D."/>
        </authorList>
    </citation>
    <scope>NUCLEOTIDE SEQUENCE [LARGE SCALE GENOMIC DNA]</scope>
    <source>
        <strain evidence="1 2">ULC007</strain>
    </source>
</reference>
<keyword evidence="2" id="KW-1185">Reference proteome</keyword>
<dbReference type="Proteomes" id="UP000238634">
    <property type="component" value="Unassembled WGS sequence"/>
</dbReference>
<organism evidence="1 2">
    <name type="scientific">Phormidesmis priestleyi ULC007</name>
    <dbReference type="NCBI Taxonomy" id="1920490"/>
    <lineage>
        <taxon>Bacteria</taxon>
        <taxon>Bacillati</taxon>
        <taxon>Cyanobacteriota</taxon>
        <taxon>Cyanophyceae</taxon>
        <taxon>Leptolyngbyales</taxon>
        <taxon>Leptolyngbyaceae</taxon>
        <taxon>Phormidesmis</taxon>
    </lineage>
</organism>
<evidence type="ECO:0000313" key="2">
    <source>
        <dbReference type="Proteomes" id="UP000238634"/>
    </source>
</evidence>
<protein>
    <submittedName>
        <fullName evidence="1">Uncharacterized protein</fullName>
    </submittedName>
</protein>
<name>A0A2T1D1M1_9CYAN</name>
<dbReference type="EMBL" id="PVWG01000094">
    <property type="protein sequence ID" value="PSB14331.1"/>
    <property type="molecule type" value="Genomic_DNA"/>
</dbReference>
<reference evidence="1 2" key="2">
    <citation type="submission" date="2018-03" db="EMBL/GenBank/DDBJ databases">
        <title>The ancient ancestry and fast evolution of plastids.</title>
        <authorList>
            <person name="Moore K.R."/>
            <person name="Magnabosco C."/>
            <person name="Momper L."/>
            <person name="Gold D.A."/>
            <person name="Bosak T."/>
            <person name="Fournier G.P."/>
        </authorList>
    </citation>
    <scope>NUCLEOTIDE SEQUENCE [LARGE SCALE GENOMIC DNA]</scope>
    <source>
        <strain evidence="1 2">ULC007</strain>
    </source>
</reference>
<gene>
    <name evidence="1" type="ORF">C7B65_26595</name>
</gene>